<dbReference type="NCBIfam" id="TIGR03034">
    <property type="entry name" value="YPO3983 family protein"/>
    <property type="match status" value="1"/>
</dbReference>
<sequence>MWRDEIDGIGQGHHGDKTTTGATCYSSLQESYWIGAPAPLRKGDKTGVCPACGKTGSIGEGTMKRQFGTVPVALDGAVINCGCPRGTNRLIARAGTWFGPGEPPHAYEPMHVVLARMNSETTAEPEQHAQAAKKEDKPAPLPLPALIYQTARKMDDHQAEDMRHGDLDILTLRNTFRLDVDEVSMKVNPRTLKLKDPADPFAFPSRYVHPDFQPKPMPRVSREEAAALMFDEFRELAQVFSFHGPYKNIITEMITHMQGNSGRPYSSPLLDRALKEQILGDHSEESSLLKIKDALEDAVNYEYGFIPLDKKDDLYDGEGNFQTVGSSVLPQFDRLIDRTNGLVISVHDSWSTRITLASLEVEGDTYRAQVHYRIQDHFGLDDTDVLNPLYREFRIFRLWFALQRWDEYGYRPFITEMNATVEITGRRDE</sequence>
<dbReference type="CDD" id="cd14744">
    <property type="entry name" value="PAAR_CT_2"/>
    <property type="match status" value="1"/>
</dbReference>
<organism evidence="3 5">
    <name type="scientific">Kosakonia oryzae</name>
    <dbReference type="NCBI Taxonomy" id="497725"/>
    <lineage>
        <taxon>Bacteria</taxon>
        <taxon>Pseudomonadati</taxon>
        <taxon>Pseudomonadota</taxon>
        <taxon>Gammaproteobacteria</taxon>
        <taxon>Enterobacterales</taxon>
        <taxon>Enterobacteriaceae</taxon>
        <taxon>Kosakonia</taxon>
    </lineage>
</organism>
<dbReference type="RefSeq" id="WP_139227855.1">
    <property type="nucleotide sequence ID" value="NZ_CP014007.2"/>
</dbReference>
<evidence type="ECO:0000313" key="4">
    <source>
        <dbReference type="Proteomes" id="UP000078227"/>
    </source>
</evidence>
<evidence type="ECO:0000313" key="2">
    <source>
        <dbReference type="EMBL" id="ANI85322.2"/>
    </source>
</evidence>
<dbReference type="Proteomes" id="UP000182314">
    <property type="component" value="Unassembled WGS sequence"/>
</dbReference>
<feature type="region of interest" description="Disordered" evidence="1">
    <location>
        <begin position="119"/>
        <end position="140"/>
    </location>
</feature>
<accession>A0AA94KNH2</accession>
<dbReference type="AlphaFoldDB" id="A0AA94KNH2"/>
<dbReference type="EMBL" id="FOKO01000001">
    <property type="protein sequence ID" value="SFB73832.1"/>
    <property type="molecule type" value="Genomic_DNA"/>
</dbReference>
<dbReference type="Pfam" id="PF11692">
    <property type="entry name" value="DUF3289"/>
    <property type="match status" value="1"/>
</dbReference>
<reference evidence="3 5" key="1">
    <citation type="submission" date="2016-10" db="EMBL/GenBank/DDBJ databases">
        <authorList>
            <person name="Varghese N."/>
            <person name="Submissions S."/>
        </authorList>
    </citation>
    <scope>NUCLEOTIDE SEQUENCE [LARGE SCALE GENOMIC DNA]</scope>
    <source>
        <strain evidence="3 5">CGMCC 1.7012</strain>
    </source>
</reference>
<dbReference type="Proteomes" id="UP000078227">
    <property type="component" value="Chromosome"/>
</dbReference>
<evidence type="ECO:0000256" key="1">
    <source>
        <dbReference type="SAM" id="MobiDB-lite"/>
    </source>
</evidence>
<name>A0AA94KNH2_9ENTR</name>
<dbReference type="EMBL" id="CP014007">
    <property type="protein sequence ID" value="ANI85322.2"/>
    <property type="molecule type" value="Genomic_DNA"/>
</dbReference>
<gene>
    <name evidence="2" type="ORF">AWR26_18185</name>
    <name evidence="3" type="ORF">SAMN05216286_0589</name>
</gene>
<reference evidence="2 4" key="2">
    <citation type="submission" date="2021-03" db="EMBL/GenBank/DDBJ databases">
        <authorList>
            <person name="Li Y."/>
            <person name="Li S."/>
            <person name="Chen M."/>
            <person name="Peng G."/>
            <person name="Tan Z."/>
            <person name="An Q."/>
        </authorList>
    </citation>
    <scope>NUCLEOTIDE SEQUENCE [LARGE SCALE GENOMIC DNA]</scope>
    <source>
        <strain evidence="2 4">Ola 51</strain>
    </source>
</reference>
<evidence type="ECO:0000313" key="5">
    <source>
        <dbReference type="Proteomes" id="UP000182314"/>
    </source>
</evidence>
<keyword evidence="4" id="KW-1185">Reference proteome</keyword>
<proteinExistence type="predicted"/>
<evidence type="ECO:0000313" key="3">
    <source>
        <dbReference type="EMBL" id="SFB73832.1"/>
    </source>
</evidence>
<dbReference type="InterPro" id="IPR017483">
    <property type="entry name" value="CHP03034"/>
</dbReference>
<protein>
    <submittedName>
        <fullName evidence="2">PAAR domain-containing protein</fullName>
    </submittedName>
</protein>